<dbReference type="InterPro" id="IPR016346">
    <property type="entry name" value="G-protein_beta_1-5"/>
</dbReference>
<dbReference type="PROSITE" id="PS50082">
    <property type="entry name" value="WD_REPEATS_2"/>
    <property type="match status" value="2"/>
</dbReference>
<feature type="transmembrane region" description="Helical" evidence="6">
    <location>
        <begin position="416"/>
        <end position="440"/>
    </location>
</feature>
<evidence type="ECO:0000313" key="7">
    <source>
        <dbReference type="EMBL" id="URE29116.1"/>
    </source>
</evidence>
<dbReference type="InterPro" id="IPR036322">
    <property type="entry name" value="WD40_repeat_dom_sf"/>
</dbReference>
<feature type="repeat" description="WD" evidence="5">
    <location>
        <begin position="539"/>
        <end position="581"/>
    </location>
</feature>
<dbReference type="Pfam" id="PF00400">
    <property type="entry name" value="WD40"/>
    <property type="match status" value="1"/>
</dbReference>
<dbReference type="InterPro" id="IPR019775">
    <property type="entry name" value="WD40_repeat_CS"/>
</dbReference>
<feature type="transmembrane region" description="Helical" evidence="6">
    <location>
        <begin position="384"/>
        <end position="404"/>
    </location>
</feature>
<gene>
    <name evidence="7" type="ORF">MUK42_06544</name>
</gene>
<comment type="similarity">
    <text evidence="1">Belongs to the WD repeat G protein beta family.</text>
</comment>
<evidence type="ECO:0000256" key="2">
    <source>
        <dbReference type="ARBA" id="ARBA00022574"/>
    </source>
</evidence>
<dbReference type="SUPFAM" id="SSF50978">
    <property type="entry name" value="WD40 repeat-like"/>
    <property type="match status" value="1"/>
</dbReference>
<dbReference type="InterPro" id="IPR001680">
    <property type="entry name" value="WD40_rpt"/>
</dbReference>
<proteinExistence type="inferred from homology"/>
<keyword evidence="6" id="KW-0812">Transmembrane</keyword>
<evidence type="ECO:0000256" key="5">
    <source>
        <dbReference type="PROSITE-ProRule" id="PRU00221"/>
    </source>
</evidence>
<evidence type="ECO:0000313" key="8">
    <source>
        <dbReference type="Proteomes" id="UP001055439"/>
    </source>
</evidence>
<organism evidence="7 8">
    <name type="scientific">Musa troglodytarum</name>
    <name type="common">fe'i banana</name>
    <dbReference type="NCBI Taxonomy" id="320322"/>
    <lineage>
        <taxon>Eukaryota</taxon>
        <taxon>Viridiplantae</taxon>
        <taxon>Streptophyta</taxon>
        <taxon>Embryophyta</taxon>
        <taxon>Tracheophyta</taxon>
        <taxon>Spermatophyta</taxon>
        <taxon>Magnoliopsida</taxon>
        <taxon>Liliopsida</taxon>
        <taxon>Zingiberales</taxon>
        <taxon>Musaceae</taxon>
        <taxon>Musa</taxon>
    </lineage>
</organism>
<keyword evidence="6" id="KW-1133">Transmembrane helix</keyword>
<evidence type="ECO:0000256" key="6">
    <source>
        <dbReference type="SAM" id="Phobius"/>
    </source>
</evidence>
<name>A0A9E7H9A2_9LILI</name>
<feature type="transmembrane region" description="Helical" evidence="6">
    <location>
        <begin position="279"/>
        <end position="303"/>
    </location>
</feature>
<keyword evidence="2 5" id="KW-0853">WD repeat</keyword>
<sequence>MDCGYNSPNFHGDDDSSCDSGRKIIVHPLYLPKSSPWLDLKVFYVRLSNYEFNESIPEHLTIKHISLTADTILEVNGRRSGISSDCVSCLLRRDRIDKKSEEVTFVSTDCVRMTGSVRYDVCDGDDMLLSGVLELSNHNDLDVELKKHKGKWSMRCHTVATAAYHFYDGNIKGSEVPSPIIEVYVAGCSSGTPIILTKTIQLCCQKKHCRTLAQNSFLEDESMELKKEFPMEDVLKVSGYEAQRWEKDADTDYYSLHSDAAYIEEEDGELSWFNAGVKVGVGISVGVCLGIGIGVACSCCGVWSSSQVKKLVTGSSADGLKKFRAPIELRRCWSWLERVNSFVLDLVERVRGTSMSVAELKERHIAATATANSLRDRLRQRRQLLVDTDGGVTLFMGWLHMLGAKGDRLLVLAPSIWFAAGPYRVILARFIGFCGLFVTLNRMPCMMLRKYCLPVYSLDWTPERNRIVSASQVGRLIVWNALTSQKTHAIKLQCPWVVTCAFAPNGQSVACGGLNSACSVFNLNSQVDRDGKIPVSRILTGHKGYVYSCQYVLDQDTRLITSSGDQTCILWDVTTGQRISVFGGEFPSGHTADVLRFGHLEDTGGLSESRYWLMVPAI</sequence>
<evidence type="ECO:0000256" key="3">
    <source>
        <dbReference type="ARBA" id="ARBA00022737"/>
    </source>
</evidence>
<evidence type="ECO:0000256" key="1">
    <source>
        <dbReference type="ARBA" id="ARBA00009768"/>
    </source>
</evidence>
<keyword evidence="4" id="KW-0807">Transducer</keyword>
<dbReference type="PROSITE" id="PS00678">
    <property type="entry name" value="WD_REPEATS_1"/>
    <property type="match status" value="1"/>
</dbReference>
<dbReference type="SMART" id="SM00320">
    <property type="entry name" value="WD40"/>
    <property type="match status" value="3"/>
</dbReference>
<evidence type="ECO:0000256" key="4">
    <source>
        <dbReference type="ARBA" id="ARBA00023224"/>
    </source>
</evidence>
<dbReference type="InterPro" id="IPR015943">
    <property type="entry name" value="WD40/YVTN_repeat-like_dom_sf"/>
</dbReference>
<dbReference type="PRINTS" id="PR00319">
    <property type="entry name" value="GPROTEINB"/>
</dbReference>
<dbReference type="Proteomes" id="UP001055439">
    <property type="component" value="Chromosome 8"/>
</dbReference>
<dbReference type="InterPro" id="IPR001632">
    <property type="entry name" value="WD40_G-protein_beta-like"/>
</dbReference>
<keyword evidence="3" id="KW-0677">Repeat</keyword>
<dbReference type="OrthoDB" id="2016101at2759"/>
<keyword evidence="8" id="KW-1185">Reference proteome</keyword>
<dbReference type="AlphaFoldDB" id="A0A9E7H9A2"/>
<feature type="repeat" description="WD" evidence="5">
    <location>
        <begin position="448"/>
        <end position="489"/>
    </location>
</feature>
<dbReference type="Gene3D" id="2.130.10.10">
    <property type="entry name" value="YVTN repeat-like/Quinoprotein amine dehydrogenase"/>
    <property type="match status" value="1"/>
</dbReference>
<dbReference type="PANTHER" id="PTHR19850">
    <property type="entry name" value="GUANINE NUCLEOTIDE-BINDING PROTEIN BETA G PROTEIN BETA"/>
    <property type="match status" value="1"/>
</dbReference>
<keyword evidence="6" id="KW-0472">Membrane</keyword>
<dbReference type="GO" id="GO:0007165">
    <property type="term" value="P:signal transduction"/>
    <property type="evidence" value="ECO:0007669"/>
    <property type="project" value="UniProtKB-KW"/>
</dbReference>
<protein>
    <submittedName>
        <fullName evidence="7">Uncharacterized protein</fullName>
    </submittedName>
</protein>
<accession>A0A9E7H9A2</accession>
<dbReference type="EMBL" id="CP097510">
    <property type="protein sequence ID" value="URE29116.1"/>
    <property type="molecule type" value="Genomic_DNA"/>
</dbReference>
<reference evidence="7" key="1">
    <citation type="submission" date="2022-05" db="EMBL/GenBank/DDBJ databases">
        <title>The Musa troglodytarum L. genome provides insights into the mechanism of non-climacteric behaviour and enrichment of carotenoids.</title>
        <authorList>
            <person name="Wang J."/>
        </authorList>
    </citation>
    <scope>NUCLEOTIDE SEQUENCE</scope>
    <source>
        <tissue evidence="7">Leaf</tissue>
    </source>
</reference>